<dbReference type="STRING" id="1263082.A0A068RR44"/>
<feature type="transmembrane region" description="Helical" evidence="10">
    <location>
        <begin position="521"/>
        <end position="541"/>
    </location>
</feature>
<evidence type="ECO:0000256" key="4">
    <source>
        <dbReference type="ARBA" id="ARBA00022692"/>
    </source>
</evidence>
<comment type="similarity">
    <text evidence="8">Belongs to the PPP phosphatase family.</text>
</comment>
<evidence type="ECO:0000256" key="1">
    <source>
        <dbReference type="ARBA" id="ARBA00004141"/>
    </source>
</evidence>
<evidence type="ECO:0000256" key="6">
    <source>
        <dbReference type="ARBA" id="ARBA00023065"/>
    </source>
</evidence>
<feature type="region of interest" description="Disordered" evidence="9">
    <location>
        <begin position="549"/>
        <end position="568"/>
    </location>
</feature>
<feature type="transmembrane region" description="Helical" evidence="10">
    <location>
        <begin position="420"/>
        <end position="440"/>
    </location>
</feature>
<evidence type="ECO:0000256" key="2">
    <source>
        <dbReference type="ARBA" id="ARBA00008873"/>
    </source>
</evidence>
<keyword evidence="3" id="KW-0813">Transport</keyword>
<dbReference type="PANTHER" id="PTHR45755">
    <property type="match status" value="1"/>
</dbReference>
<feature type="transmembrane region" description="Helical" evidence="10">
    <location>
        <begin position="575"/>
        <end position="601"/>
    </location>
</feature>
<dbReference type="InterPro" id="IPR045316">
    <property type="entry name" value="Msc2-like"/>
</dbReference>
<dbReference type="GO" id="GO:0004722">
    <property type="term" value="F:protein serine/threonine phosphatase activity"/>
    <property type="evidence" value="ECO:0007669"/>
    <property type="project" value="UniProtKB-EC"/>
</dbReference>
<keyword evidence="4 10" id="KW-0812">Transmembrane</keyword>
<comment type="subcellular location">
    <subcellularLocation>
        <location evidence="1">Membrane</location>
        <topology evidence="1">Multi-pass membrane protein</topology>
    </subcellularLocation>
</comment>
<dbReference type="CDD" id="cd07415">
    <property type="entry name" value="MPP_PP2A_PP4_PP6"/>
    <property type="match status" value="1"/>
</dbReference>
<dbReference type="Gene3D" id="1.20.1510.10">
    <property type="entry name" value="Cation efflux protein transmembrane domain"/>
    <property type="match status" value="1"/>
</dbReference>
<dbReference type="GO" id="GO:0005385">
    <property type="term" value="F:zinc ion transmembrane transporter activity"/>
    <property type="evidence" value="ECO:0007669"/>
    <property type="project" value="InterPro"/>
</dbReference>
<dbReference type="GO" id="GO:0016020">
    <property type="term" value="C:membrane"/>
    <property type="evidence" value="ECO:0007669"/>
    <property type="project" value="UniProtKB-SubCell"/>
</dbReference>
<dbReference type="VEuPathDB" id="FungiDB:LCOR_03616.1"/>
<evidence type="ECO:0000313" key="12">
    <source>
        <dbReference type="EMBL" id="CDH52087.1"/>
    </source>
</evidence>
<dbReference type="AlphaFoldDB" id="A0A068RR44"/>
<accession>A0A068RR44</accession>
<keyword evidence="6" id="KW-0406">Ion transport</keyword>
<dbReference type="InterPro" id="IPR006186">
    <property type="entry name" value="Ser/Thr-sp_prot-phosphatase"/>
</dbReference>
<feature type="compositionally biased region" description="Basic residues" evidence="9">
    <location>
        <begin position="549"/>
        <end position="567"/>
    </location>
</feature>
<dbReference type="OrthoDB" id="1930084at2759"/>
<organism evidence="12 13">
    <name type="scientific">Lichtheimia corymbifera JMRC:FSU:9682</name>
    <dbReference type="NCBI Taxonomy" id="1263082"/>
    <lineage>
        <taxon>Eukaryota</taxon>
        <taxon>Fungi</taxon>
        <taxon>Fungi incertae sedis</taxon>
        <taxon>Mucoromycota</taxon>
        <taxon>Mucoromycotina</taxon>
        <taxon>Mucoromycetes</taxon>
        <taxon>Mucorales</taxon>
        <taxon>Lichtheimiaceae</taxon>
        <taxon>Lichtheimia</taxon>
    </lineage>
</organism>
<keyword evidence="5 10" id="KW-1133">Transmembrane helix</keyword>
<comment type="similarity">
    <text evidence="2">Belongs to the cation diffusion facilitator (CDF) transporter (TC 2.A.4) family. SLC30A subfamily.</text>
</comment>
<dbReference type="GO" id="GO:0031410">
    <property type="term" value="C:cytoplasmic vesicle"/>
    <property type="evidence" value="ECO:0007669"/>
    <property type="project" value="TreeGrafter"/>
</dbReference>
<dbReference type="EMBL" id="CBTN010000012">
    <property type="protein sequence ID" value="CDH52087.1"/>
    <property type="molecule type" value="Genomic_DNA"/>
</dbReference>
<dbReference type="InterPro" id="IPR002524">
    <property type="entry name" value="Cation_efflux"/>
</dbReference>
<sequence>MVNLDLDACLERLYKKQLLAECVLKEICERTKELLMRESNVVHIGAPVTVVGDIHGQYYDLIEIFRIGGYCPDTNYLFLGDYVDRGLFSVETISLLTCLKLRYPDRVQLVRGNHESRAVTQTYGFYTECVRKYGSHNVWQYFTDMFDFLTLSVVIDNSIFCVHGGLSPTIHVLDQIKVIDRFREIPHEGAMADLVWSDPDPDKEEFAISARGAGYTFGTLVVDRFLHMNNMSHILRAHQLCNAGYQVLFNDKLSTVWSAPNYCYRCGNLASILEVGVDGSRFFNVFDAAPENDRNPQQAQLKRIRSSISFRLGLHKSYQYCTGVDKGISINANAHVAQGCGEISSERGNRGRRNAASLLSPLNCQLDMFSSSVFDLPTHADSAELGYGKSMAFDTSSMSVVGFIKHSLSIILDNQDSKQIFYFLLLNLSYMFVQLAYGVWTNSLGLISDAIHMFFDCLALAVGLFASVMSKWPPNPRYSYGYNRIETVAAYFNGVFLVLISVSIVVEGIERIIDPPEMNTQRLLLVSFVGLVVNLVGIFAFNHGHAHGHSHGGHDHHHHHGHDHGHGHSANMQGVFLHILADTLGSVGVIVSTLLIQWFGWTGFDPIASLFIAILIVLSVIPLIKQSGAVLMLELEDNKVYQVEGTLNELGQLDGIASVHQPRFWPNEAETMVGSIHIQAKDGSDLQDVRRRVSEFLMSHIDGLKEVCVQVESESGARTRIKMNQAQQQTGYFYTPAFQHSNIGMNYRNTAAAAATPSPPPPATTTTTTTPLPPQPNVAAMSVGLADPTTATAPLASPLHQQYPSTAPPPVGPPLSKKNTKKE</sequence>
<dbReference type="Gene3D" id="3.60.21.10">
    <property type="match status" value="1"/>
</dbReference>
<evidence type="ECO:0000256" key="3">
    <source>
        <dbReference type="ARBA" id="ARBA00022448"/>
    </source>
</evidence>
<dbReference type="Pfam" id="PF00149">
    <property type="entry name" value="Metallophos"/>
    <property type="match status" value="1"/>
</dbReference>
<dbReference type="InterPro" id="IPR029052">
    <property type="entry name" value="Metallo-depent_PP-like"/>
</dbReference>
<comment type="caution">
    <text evidence="12">The sequence shown here is derived from an EMBL/GenBank/DDBJ whole genome shotgun (WGS) entry which is preliminary data.</text>
</comment>
<evidence type="ECO:0000256" key="10">
    <source>
        <dbReference type="SAM" id="Phobius"/>
    </source>
</evidence>
<dbReference type="SUPFAM" id="SSF56300">
    <property type="entry name" value="Metallo-dependent phosphatases"/>
    <property type="match status" value="1"/>
</dbReference>
<dbReference type="InterPro" id="IPR058533">
    <property type="entry name" value="Cation_efflux_TM"/>
</dbReference>
<dbReference type="SUPFAM" id="SSF161111">
    <property type="entry name" value="Cation efflux protein transmembrane domain-like"/>
    <property type="match status" value="1"/>
</dbReference>
<feature type="domain" description="Serine/threonine specific protein phosphatases" evidence="11">
    <location>
        <begin position="110"/>
        <end position="115"/>
    </location>
</feature>
<feature type="compositionally biased region" description="Low complexity" evidence="9">
    <location>
        <begin position="785"/>
        <end position="799"/>
    </location>
</feature>
<feature type="transmembrane region" description="Helical" evidence="10">
    <location>
        <begin position="607"/>
        <end position="624"/>
    </location>
</feature>
<dbReference type="PRINTS" id="PR00114">
    <property type="entry name" value="STPHPHTASE"/>
</dbReference>
<name>A0A068RR44_9FUNG</name>
<dbReference type="NCBIfam" id="TIGR01297">
    <property type="entry name" value="CDF"/>
    <property type="match status" value="1"/>
</dbReference>
<dbReference type="SMART" id="SM00156">
    <property type="entry name" value="PP2Ac"/>
    <property type="match status" value="1"/>
</dbReference>
<dbReference type="EC" id="3.1.3.16" evidence="8"/>
<dbReference type="GO" id="GO:0005794">
    <property type="term" value="C:Golgi apparatus"/>
    <property type="evidence" value="ECO:0007669"/>
    <property type="project" value="TreeGrafter"/>
</dbReference>
<gene>
    <name evidence="12" type="ORF">LCOR_03616.1</name>
</gene>
<reference evidence="12" key="1">
    <citation type="submission" date="2013-08" db="EMBL/GenBank/DDBJ databases">
        <title>Gene expansion shapes genome architecture in the human pathogen Lichtheimia corymbifera: an evolutionary genomics analysis in the ancient terrestrial Mucorales (Mucoromycotina).</title>
        <authorList>
            <person name="Schwartze V.U."/>
            <person name="Winter S."/>
            <person name="Shelest E."/>
            <person name="Marcet-Houben M."/>
            <person name="Horn F."/>
            <person name="Wehner S."/>
            <person name="Hoffmann K."/>
            <person name="Riege K."/>
            <person name="Sammeth M."/>
            <person name="Nowrousian M."/>
            <person name="Valiante V."/>
            <person name="Linde J."/>
            <person name="Jacobsen I.D."/>
            <person name="Marz M."/>
            <person name="Brakhage A.A."/>
            <person name="Gabaldon T."/>
            <person name="Bocker S."/>
            <person name="Voigt K."/>
        </authorList>
    </citation>
    <scope>NUCLEOTIDE SEQUENCE [LARGE SCALE GENOMIC DNA]</scope>
    <source>
        <strain evidence="12">FSU 9682</strain>
    </source>
</reference>
<proteinExistence type="inferred from homology"/>
<evidence type="ECO:0000256" key="9">
    <source>
        <dbReference type="SAM" id="MobiDB-lite"/>
    </source>
</evidence>
<dbReference type="PROSITE" id="PS00125">
    <property type="entry name" value="SER_THR_PHOSPHATASE"/>
    <property type="match status" value="1"/>
</dbReference>
<keyword evidence="8" id="KW-0378">Hydrolase</keyword>
<protein>
    <recommendedName>
        <fullName evidence="8">Serine/threonine-protein phosphatase</fullName>
        <ecNumber evidence="8">3.1.3.16</ecNumber>
    </recommendedName>
</protein>
<dbReference type="GO" id="GO:0006882">
    <property type="term" value="P:intracellular zinc ion homeostasis"/>
    <property type="evidence" value="ECO:0007669"/>
    <property type="project" value="InterPro"/>
</dbReference>
<dbReference type="InterPro" id="IPR004843">
    <property type="entry name" value="Calcineurin-like_PHP"/>
</dbReference>
<evidence type="ECO:0000256" key="7">
    <source>
        <dbReference type="ARBA" id="ARBA00023136"/>
    </source>
</evidence>
<feature type="region of interest" description="Disordered" evidence="9">
    <location>
        <begin position="752"/>
        <end position="823"/>
    </location>
</feature>
<dbReference type="GO" id="GO:1904257">
    <property type="term" value="P:zinc ion import into Golgi lumen"/>
    <property type="evidence" value="ECO:0007669"/>
    <property type="project" value="TreeGrafter"/>
</dbReference>
<dbReference type="PANTHER" id="PTHR45755:SF4">
    <property type="entry name" value="ZINC TRANSPORTER 7"/>
    <property type="match status" value="1"/>
</dbReference>
<keyword evidence="7 10" id="KW-0472">Membrane</keyword>
<keyword evidence="13" id="KW-1185">Reference proteome</keyword>
<evidence type="ECO:0000256" key="5">
    <source>
        <dbReference type="ARBA" id="ARBA00022989"/>
    </source>
</evidence>
<dbReference type="Proteomes" id="UP000027586">
    <property type="component" value="Unassembled WGS sequence"/>
</dbReference>
<comment type="catalytic activity">
    <reaction evidence="8">
        <text>O-phospho-L-threonyl-[protein] + H2O = L-threonyl-[protein] + phosphate</text>
        <dbReference type="Rhea" id="RHEA:47004"/>
        <dbReference type="Rhea" id="RHEA-COMP:11060"/>
        <dbReference type="Rhea" id="RHEA-COMP:11605"/>
        <dbReference type="ChEBI" id="CHEBI:15377"/>
        <dbReference type="ChEBI" id="CHEBI:30013"/>
        <dbReference type="ChEBI" id="CHEBI:43474"/>
        <dbReference type="ChEBI" id="CHEBI:61977"/>
        <dbReference type="EC" id="3.1.3.16"/>
    </reaction>
</comment>
<dbReference type="FunFam" id="1.20.1510.10:FF:000014">
    <property type="entry name" value="Cation efflux protein/ zinc transporter"/>
    <property type="match status" value="1"/>
</dbReference>
<dbReference type="InterPro" id="IPR027469">
    <property type="entry name" value="Cation_efflux_TMD_sf"/>
</dbReference>
<evidence type="ECO:0000313" key="13">
    <source>
        <dbReference type="Proteomes" id="UP000027586"/>
    </source>
</evidence>
<dbReference type="Pfam" id="PF01545">
    <property type="entry name" value="Cation_efflux"/>
    <property type="match status" value="1"/>
</dbReference>
<feature type="transmembrane region" description="Helical" evidence="10">
    <location>
        <begin position="488"/>
        <end position="509"/>
    </location>
</feature>
<evidence type="ECO:0000259" key="11">
    <source>
        <dbReference type="PROSITE" id="PS00125"/>
    </source>
</evidence>
<evidence type="ECO:0000256" key="8">
    <source>
        <dbReference type="RuleBase" id="RU004273"/>
    </source>
</evidence>
<feature type="transmembrane region" description="Helical" evidence="10">
    <location>
        <begin position="446"/>
        <end position="468"/>
    </location>
</feature>